<keyword evidence="5" id="KW-1185">Reference proteome</keyword>
<dbReference type="PANTHER" id="PTHR30203">
    <property type="entry name" value="OUTER MEMBRANE CATION EFFLUX PROTEIN"/>
    <property type="match status" value="1"/>
</dbReference>
<dbReference type="SUPFAM" id="SSF56954">
    <property type="entry name" value="Outer membrane efflux proteins (OEP)"/>
    <property type="match status" value="1"/>
</dbReference>
<gene>
    <name evidence="4" type="ORF">J2W50_003631</name>
</gene>
<dbReference type="Gene3D" id="2.20.200.10">
    <property type="entry name" value="Outer membrane efflux proteins (OEP)"/>
    <property type="match status" value="1"/>
</dbReference>
<evidence type="ECO:0000256" key="2">
    <source>
        <dbReference type="RuleBase" id="RU362097"/>
    </source>
</evidence>
<dbReference type="PANTHER" id="PTHR30203:SF32">
    <property type="entry name" value="CATION EFFLUX SYSTEM PROTEIN CUSC"/>
    <property type="match status" value="1"/>
</dbReference>
<keyword evidence="2" id="KW-0472">Membrane</keyword>
<evidence type="ECO:0000256" key="3">
    <source>
        <dbReference type="SAM" id="MobiDB-lite"/>
    </source>
</evidence>
<keyword evidence="2" id="KW-0812">Transmembrane</keyword>
<comment type="caution">
    <text evidence="4">The sequence shown here is derived from an EMBL/GenBank/DDBJ whole genome shotgun (WGS) entry which is preliminary data.</text>
</comment>
<comment type="similarity">
    <text evidence="1 2">Belongs to the outer membrane factor (OMF) (TC 1.B.17) family.</text>
</comment>
<feature type="signal peptide" evidence="2">
    <location>
        <begin position="1"/>
        <end position="23"/>
    </location>
</feature>
<dbReference type="EMBL" id="JAVDSJ010000004">
    <property type="protein sequence ID" value="MDR6585415.1"/>
    <property type="molecule type" value="Genomic_DNA"/>
</dbReference>
<accession>A0ABU1PI79</accession>
<feature type="compositionally biased region" description="Polar residues" evidence="3">
    <location>
        <begin position="479"/>
        <end position="488"/>
    </location>
</feature>
<dbReference type="RefSeq" id="WP_102663158.1">
    <property type="nucleotide sequence ID" value="NZ_JAVDSJ010000004.1"/>
</dbReference>
<sequence>MNVIKHLGAASLLATLLAGCSLAPTYERPALPVQTQWPADLAATANANVNANAGGSEAPSAASLPWQQFFRDPSLRQLISLALDHNRDLRVAALNIERARSLYQVQSADRLPTLNLGVSGARQETPNAVAPAGKGGLTTAYSVGLGVTAFELDLFGRVRNLSGAALERFSATEQARKTTQISVVAQVAYTYEALVADERLLALARQTLDSRTASHQRQVSLREMGASSDYDLRQSDSLLEAARIALLQAQRQRALDQNALALLIGQPVPAGLLPAADTDWNGSVIAELPAGLPSDLLTGRPDIAQQEALLRAANANIGAARAAFFPRISLTGSFGSASDALNGLFESGSRAWSFLPSITLPIFDGGRNRANLGVAQADRDIAVAQYEKTIQVAFREVADALAGQATLGAELRAVQAQERAEQQRHDLAKLRYDSGEASYLDYLDAQRAWFASQQQTIRTGLAEVQNRIALYKSLGGGWQEQSSGSATGTDRLARKD</sequence>
<feature type="region of interest" description="Disordered" evidence="3">
    <location>
        <begin position="476"/>
        <end position="496"/>
    </location>
</feature>
<dbReference type="InterPro" id="IPR010131">
    <property type="entry name" value="MdtP/NodT-like"/>
</dbReference>
<dbReference type="InterPro" id="IPR003423">
    <property type="entry name" value="OMP_efflux"/>
</dbReference>
<name>A0ABU1PI79_9BURK</name>
<proteinExistence type="inferred from homology"/>
<dbReference type="PROSITE" id="PS51257">
    <property type="entry name" value="PROKAR_LIPOPROTEIN"/>
    <property type="match status" value="1"/>
</dbReference>
<dbReference type="Pfam" id="PF02321">
    <property type="entry name" value="OEP"/>
    <property type="match status" value="2"/>
</dbReference>
<dbReference type="Gene3D" id="1.20.1600.10">
    <property type="entry name" value="Outer membrane efflux proteins (OEP)"/>
    <property type="match status" value="1"/>
</dbReference>
<protein>
    <submittedName>
        <fullName evidence="4">Multidrug efflux system outer membrane protein</fullName>
    </submittedName>
</protein>
<keyword evidence="2" id="KW-0732">Signal</keyword>
<feature type="chain" id="PRO_5045007910" evidence="2">
    <location>
        <begin position="24"/>
        <end position="496"/>
    </location>
</feature>
<dbReference type="Proteomes" id="UP001260715">
    <property type="component" value="Unassembled WGS sequence"/>
</dbReference>
<evidence type="ECO:0000313" key="4">
    <source>
        <dbReference type="EMBL" id="MDR6585415.1"/>
    </source>
</evidence>
<comment type="subcellular location">
    <subcellularLocation>
        <location evidence="2">Cell membrane</location>
        <topology evidence="2">Lipid-anchor</topology>
    </subcellularLocation>
</comment>
<evidence type="ECO:0000313" key="5">
    <source>
        <dbReference type="Proteomes" id="UP001260715"/>
    </source>
</evidence>
<organism evidence="4 5">
    <name type="scientific">Herbaspirillum frisingense</name>
    <dbReference type="NCBI Taxonomy" id="92645"/>
    <lineage>
        <taxon>Bacteria</taxon>
        <taxon>Pseudomonadati</taxon>
        <taxon>Pseudomonadota</taxon>
        <taxon>Betaproteobacteria</taxon>
        <taxon>Burkholderiales</taxon>
        <taxon>Oxalobacteraceae</taxon>
        <taxon>Herbaspirillum</taxon>
    </lineage>
</organism>
<keyword evidence="2" id="KW-0449">Lipoprotein</keyword>
<keyword evidence="2" id="KW-0564">Palmitate</keyword>
<keyword evidence="2" id="KW-1134">Transmembrane beta strand</keyword>
<evidence type="ECO:0000256" key="1">
    <source>
        <dbReference type="ARBA" id="ARBA00007613"/>
    </source>
</evidence>
<reference evidence="4 5" key="1">
    <citation type="submission" date="2023-07" db="EMBL/GenBank/DDBJ databases">
        <title>Sorghum-associated microbial communities from plants grown in Nebraska, USA.</title>
        <authorList>
            <person name="Schachtman D."/>
        </authorList>
    </citation>
    <scope>NUCLEOTIDE SEQUENCE [LARGE SCALE GENOMIC DNA]</scope>
    <source>
        <strain evidence="4 5">596</strain>
    </source>
</reference>
<dbReference type="NCBIfam" id="TIGR01845">
    <property type="entry name" value="outer_NodT"/>
    <property type="match status" value="1"/>
</dbReference>